<name>A0A4C1WPY4_EUMVA</name>
<gene>
    <name evidence="1" type="ORF">EVAR_41964_1</name>
</gene>
<evidence type="ECO:0000313" key="2">
    <source>
        <dbReference type="Proteomes" id="UP000299102"/>
    </source>
</evidence>
<keyword evidence="2" id="KW-1185">Reference proteome</keyword>
<dbReference type="AlphaFoldDB" id="A0A4C1WPY4"/>
<evidence type="ECO:0000313" key="1">
    <source>
        <dbReference type="EMBL" id="GBP53556.1"/>
    </source>
</evidence>
<protein>
    <submittedName>
        <fullName evidence="1">Uncharacterized protein</fullName>
    </submittedName>
</protein>
<organism evidence="1 2">
    <name type="scientific">Eumeta variegata</name>
    <name type="common">Bagworm moth</name>
    <name type="synonym">Eumeta japonica</name>
    <dbReference type="NCBI Taxonomy" id="151549"/>
    <lineage>
        <taxon>Eukaryota</taxon>
        <taxon>Metazoa</taxon>
        <taxon>Ecdysozoa</taxon>
        <taxon>Arthropoda</taxon>
        <taxon>Hexapoda</taxon>
        <taxon>Insecta</taxon>
        <taxon>Pterygota</taxon>
        <taxon>Neoptera</taxon>
        <taxon>Endopterygota</taxon>
        <taxon>Lepidoptera</taxon>
        <taxon>Glossata</taxon>
        <taxon>Ditrysia</taxon>
        <taxon>Tineoidea</taxon>
        <taxon>Psychidae</taxon>
        <taxon>Oiketicinae</taxon>
        <taxon>Eumeta</taxon>
    </lineage>
</organism>
<sequence>MKCDTRVANELLNQIAMYLQGHVESAVKDIAAAAATTGLAVVSPIGPAWVAYEPNPFIWEYSLWKFMFEPIYVLASAPVVHTRALKTFLVRTRPAASRLSVLYD</sequence>
<accession>A0A4C1WPY4</accession>
<comment type="caution">
    <text evidence="1">The sequence shown here is derived from an EMBL/GenBank/DDBJ whole genome shotgun (WGS) entry which is preliminary data.</text>
</comment>
<dbReference type="Proteomes" id="UP000299102">
    <property type="component" value="Unassembled WGS sequence"/>
</dbReference>
<dbReference type="EMBL" id="BGZK01000628">
    <property type="protein sequence ID" value="GBP53556.1"/>
    <property type="molecule type" value="Genomic_DNA"/>
</dbReference>
<reference evidence="1 2" key="1">
    <citation type="journal article" date="2019" name="Commun. Biol.">
        <title>The bagworm genome reveals a unique fibroin gene that provides high tensile strength.</title>
        <authorList>
            <person name="Kono N."/>
            <person name="Nakamura H."/>
            <person name="Ohtoshi R."/>
            <person name="Tomita M."/>
            <person name="Numata K."/>
            <person name="Arakawa K."/>
        </authorList>
    </citation>
    <scope>NUCLEOTIDE SEQUENCE [LARGE SCALE GENOMIC DNA]</scope>
</reference>
<proteinExistence type="predicted"/>